<dbReference type="PATRIC" id="fig|1121022.4.peg.1508"/>
<evidence type="ECO:0000313" key="8">
    <source>
        <dbReference type="EMBL" id="ESQ92661.1"/>
    </source>
</evidence>
<dbReference type="GO" id="GO:0004560">
    <property type="term" value="F:alpha-L-fucosidase activity"/>
    <property type="evidence" value="ECO:0007669"/>
    <property type="project" value="InterPro"/>
</dbReference>
<sequence>MDMTTSTRRHLLIMGAATAASLSAASAFAGSTARPKPFGATPSPRQLAWHKRNTYAFMHFTINTFTDREWGFGDESESLFNPTDFSADQIVEAAKSGGLTGLVLTAKHHDGFCLWPSRYTEHSVKNSPYKNGKGDIVGEISDACRRHGLAFGVYLSPWDRNHAEYGRPAYVEYYHNQLEELTTQYGKLFEVWFDGANGGDGYYGGARERRKIDQTYYQWDKVRALVRKNQPDAVMFADEHMDIRWVGNEQGVAGDPCWPTWDTSTYSQQKANSGVLGGPIWDPAETNVSIRPGWFWHADEAPRSAANLTKIYFESVGRGTNLLLNLAPDRRGRIPDADVASLKAWKAIRDAGFAKNLALGAKVTASSRFNTALAADNALSTTSFWAAAERDTAGAWLDVALQKPATFDVIRLSEDLTLGVRVHDYAVDIWKDGAWAEIAQHTAIGDERLIRLSQPVTTTRVRVRILTAAASPVINNFGLFRLPDTLEEPAISRDQQGIVTLSAPEKGLEVHYTLDGTTPTAASPLFTAPFALSDGGIVTAIARRSETGVTSAPITRDFDVSPTLWKVLAANGDAPENLLKGGTFAGTEGQPVDIVLDLAKSYTLKGFTLRPAVHDIFLGVDIVARMGAPAGYEAFVSEDGKTWGQPVASGEFSNIAASRTEQKIRFAAPHQGRYLRLRLPRAVQDKPIIVTGSLGIITR</sequence>
<dbReference type="PANTHER" id="PTHR10030:SF37">
    <property type="entry name" value="ALPHA-L-FUCOSIDASE-RELATED"/>
    <property type="match status" value="1"/>
</dbReference>
<feature type="chain" id="PRO_5004725147" description="alpha-L-fucosidase" evidence="6">
    <location>
        <begin position="30"/>
        <end position="699"/>
    </location>
</feature>
<keyword evidence="5" id="KW-0326">Glycosidase</keyword>
<dbReference type="Proteomes" id="UP000017837">
    <property type="component" value="Unassembled WGS sequence"/>
</dbReference>
<gene>
    <name evidence="8" type="ORF">ABENE_07525</name>
</gene>
<dbReference type="FunFam" id="3.20.20.80:FF:000052">
    <property type="entry name" value="Putative alpha-L-fucosidase 1"/>
    <property type="match status" value="1"/>
</dbReference>
<evidence type="ECO:0000256" key="4">
    <source>
        <dbReference type="ARBA" id="ARBA00022801"/>
    </source>
</evidence>
<dbReference type="InterPro" id="IPR008979">
    <property type="entry name" value="Galactose-bd-like_sf"/>
</dbReference>
<reference evidence="8 9" key="1">
    <citation type="journal article" date="2014" name="Nature">
        <title>Sequential evolution of bacterial morphology by co-option of a developmental regulator.</title>
        <authorList>
            <person name="Jiang C."/>
            <person name="Brown P.J."/>
            <person name="Ducret A."/>
            <person name="Brun Y.V."/>
        </authorList>
    </citation>
    <scope>NUCLEOTIDE SEQUENCE [LARGE SCALE GENOMIC DNA]</scope>
    <source>
        <strain evidence="8 9">DSM 16100</strain>
    </source>
</reference>
<dbReference type="GO" id="GO:0006004">
    <property type="term" value="P:fucose metabolic process"/>
    <property type="evidence" value="ECO:0007669"/>
    <property type="project" value="TreeGrafter"/>
</dbReference>
<name>V4PWD0_9CAUL</name>
<dbReference type="PROSITE" id="PS50022">
    <property type="entry name" value="FA58C_3"/>
    <property type="match status" value="1"/>
</dbReference>
<keyword evidence="9" id="KW-1185">Reference proteome</keyword>
<dbReference type="EC" id="3.2.1.51" evidence="2"/>
<dbReference type="InterPro" id="IPR000933">
    <property type="entry name" value="Glyco_hydro_29"/>
</dbReference>
<dbReference type="Pfam" id="PF01120">
    <property type="entry name" value="Alpha_L_fucos"/>
    <property type="match status" value="1"/>
</dbReference>
<dbReference type="InterPro" id="IPR026876">
    <property type="entry name" value="Fn3_assoc_repeat"/>
</dbReference>
<evidence type="ECO:0000256" key="1">
    <source>
        <dbReference type="ARBA" id="ARBA00007951"/>
    </source>
</evidence>
<keyword evidence="4" id="KW-0378">Hydrolase</keyword>
<feature type="domain" description="F5/8 type C" evidence="7">
    <location>
        <begin position="346"/>
        <end position="482"/>
    </location>
</feature>
<dbReference type="PROSITE" id="PS51318">
    <property type="entry name" value="TAT"/>
    <property type="match status" value="1"/>
</dbReference>
<dbReference type="InterPro" id="IPR017853">
    <property type="entry name" value="GH"/>
</dbReference>
<protein>
    <recommendedName>
        <fullName evidence="2">alpha-L-fucosidase</fullName>
        <ecNumber evidence="2">3.2.1.51</ecNumber>
    </recommendedName>
</protein>
<organism evidence="8 9">
    <name type="scientific">Asticcacaulis benevestitus DSM 16100 = ATCC BAA-896</name>
    <dbReference type="NCBI Taxonomy" id="1121022"/>
    <lineage>
        <taxon>Bacteria</taxon>
        <taxon>Pseudomonadati</taxon>
        <taxon>Pseudomonadota</taxon>
        <taxon>Alphaproteobacteria</taxon>
        <taxon>Caulobacterales</taxon>
        <taxon>Caulobacteraceae</taxon>
        <taxon>Asticcacaulis</taxon>
    </lineage>
</organism>
<dbReference type="RefSeq" id="WP_018082561.1">
    <property type="nucleotide sequence ID" value="NZ_AQWM01000015.1"/>
</dbReference>
<dbReference type="eggNOG" id="COG3669">
    <property type="taxonomic scope" value="Bacteria"/>
</dbReference>
<evidence type="ECO:0000256" key="6">
    <source>
        <dbReference type="SAM" id="SignalP"/>
    </source>
</evidence>
<dbReference type="Gene3D" id="2.60.120.260">
    <property type="entry name" value="Galactose-binding domain-like"/>
    <property type="match status" value="2"/>
</dbReference>
<evidence type="ECO:0000259" key="7">
    <source>
        <dbReference type="PROSITE" id="PS50022"/>
    </source>
</evidence>
<dbReference type="GO" id="GO:0016139">
    <property type="term" value="P:glycoside catabolic process"/>
    <property type="evidence" value="ECO:0007669"/>
    <property type="project" value="TreeGrafter"/>
</dbReference>
<dbReference type="STRING" id="1121022.GCA_000376105_02895"/>
<dbReference type="AlphaFoldDB" id="V4PWD0"/>
<dbReference type="SUPFAM" id="SSF49785">
    <property type="entry name" value="Galactose-binding domain-like"/>
    <property type="match status" value="2"/>
</dbReference>
<dbReference type="PANTHER" id="PTHR10030">
    <property type="entry name" value="ALPHA-L-FUCOSIDASE"/>
    <property type="match status" value="1"/>
</dbReference>
<proteinExistence type="inferred from homology"/>
<dbReference type="InterPro" id="IPR057739">
    <property type="entry name" value="Glyco_hydro_29_N"/>
</dbReference>
<evidence type="ECO:0000313" key="9">
    <source>
        <dbReference type="Proteomes" id="UP000017837"/>
    </source>
</evidence>
<dbReference type="SUPFAM" id="SSF51445">
    <property type="entry name" value="(Trans)glycosidases"/>
    <property type="match status" value="1"/>
</dbReference>
<dbReference type="EMBL" id="AWGB01000011">
    <property type="protein sequence ID" value="ESQ92661.1"/>
    <property type="molecule type" value="Genomic_DNA"/>
</dbReference>
<evidence type="ECO:0000256" key="3">
    <source>
        <dbReference type="ARBA" id="ARBA00022729"/>
    </source>
</evidence>
<evidence type="ECO:0000256" key="5">
    <source>
        <dbReference type="ARBA" id="ARBA00023295"/>
    </source>
</evidence>
<evidence type="ECO:0000256" key="2">
    <source>
        <dbReference type="ARBA" id="ARBA00012662"/>
    </source>
</evidence>
<dbReference type="SMART" id="SM00812">
    <property type="entry name" value="Alpha_L_fucos"/>
    <property type="match status" value="1"/>
</dbReference>
<accession>V4PWD0</accession>
<comment type="caution">
    <text evidence="8">The sequence shown here is derived from an EMBL/GenBank/DDBJ whole genome shotgun (WGS) entry which is preliminary data.</text>
</comment>
<dbReference type="InterPro" id="IPR000421">
    <property type="entry name" value="FA58C"/>
</dbReference>
<dbReference type="Gene3D" id="3.20.20.80">
    <property type="entry name" value="Glycosidases"/>
    <property type="match status" value="1"/>
</dbReference>
<keyword evidence="3 6" id="KW-0732">Signal</keyword>
<dbReference type="Pfam" id="PF00754">
    <property type="entry name" value="F5_F8_type_C"/>
    <property type="match status" value="2"/>
</dbReference>
<feature type="signal peptide" evidence="6">
    <location>
        <begin position="1"/>
        <end position="29"/>
    </location>
</feature>
<dbReference type="GO" id="GO:0005764">
    <property type="term" value="C:lysosome"/>
    <property type="evidence" value="ECO:0007669"/>
    <property type="project" value="TreeGrafter"/>
</dbReference>
<dbReference type="Pfam" id="PF13287">
    <property type="entry name" value="Fn3_assoc"/>
    <property type="match status" value="1"/>
</dbReference>
<comment type="similarity">
    <text evidence="1">Belongs to the glycosyl hydrolase 29 family.</text>
</comment>
<dbReference type="InterPro" id="IPR006311">
    <property type="entry name" value="TAT_signal"/>
</dbReference>